<proteinExistence type="predicted"/>
<evidence type="ECO:0000256" key="10">
    <source>
        <dbReference type="SAM" id="SignalP"/>
    </source>
</evidence>
<keyword evidence="13" id="KW-1185">Reference proteome</keyword>
<dbReference type="PANTHER" id="PTHR47986:SF24">
    <property type="entry name" value="RECEPTOR-LIKE KINASE TMK3"/>
    <property type="match status" value="1"/>
</dbReference>
<keyword evidence="4 10" id="KW-0732">Signal</keyword>
<dbReference type="Gene3D" id="3.80.10.10">
    <property type="entry name" value="Ribonuclease Inhibitor"/>
    <property type="match status" value="2"/>
</dbReference>
<dbReference type="EnsemblPlants" id="Bo7g078710.1">
    <property type="protein sequence ID" value="Bo7g078710.1"/>
    <property type="gene ID" value="Bo7g078710"/>
</dbReference>
<evidence type="ECO:0000256" key="6">
    <source>
        <dbReference type="ARBA" id="ARBA00022989"/>
    </source>
</evidence>
<keyword evidence="8" id="KW-0675">Receptor</keyword>
<evidence type="ECO:0000256" key="8">
    <source>
        <dbReference type="ARBA" id="ARBA00023170"/>
    </source>
</evidence>
<evidence type="ECO:0000256" key="1">
    <source>
        <dbReference type="ARBA" id="ARBA00004167"/>
    </source>
</evidence>
<feature type="domain" description="Leucine-rich repeat-containing N-terminal plant-type" evidence="11">
    <location>
        <begin position="22"/>
        <end position="56"/>
    </location>
</feature>
<protein>
    <recommendedName>
        <fullName evidence="11">Leucine-rich repeat-containing N-terminal plant-type domain-containing protein</fullName>
    </recommendedName>
</protein>
<evidence type="ECO:0000259" key="11">
    <source>
        <dbReference type="Pfam" id="PF08263"/>
    </source>
</evidence>
<dbReference type="Proteomes" id="UP000032141">
    <property type="component" value="Chromosome C7"/>
</dbReference>
<dbReference type="OMA" id="EDAAYMH"/>
<sequence>MTSSHLFLLCLLLSLLNFAASQDDATIMQSFKSYLNLTSDVHWSDPDPCKWDGIICGESNRIKRILLREKDIAGTLPQDLGKLSELVEVDLQVNGFFGPIPDLSGLQYLRLFNVQYNQLTGVVPRSLTGLKTLIVANLNNNFFQGPTPLFENSDAFVPIVGANSFCLDTPGTPCDPSVEPFLSIAESFGYPLKLATAWSGNDPCDRWPGITCSGSDVTVVNLEGFELTGTISPSFALLTCLETIDLSNNNLTGSIPRELATLRMLRTLNVSINNINGAVPTFSESVNVVTSGNANIGKDGPVSHPPVELLQKMNKD</sequence>
<evidence type="ECO:0000313" key="12">
    <source>
        <dbReference type="EnsemblPlants" id="Bo7g078710.1"/>
    </source>
</evidence>
<dbReference type="STRING" id="109376.A0A0D3DA62"/>
<evidence type="ECO:0000256" key="9">
    <source>
        <dbReference type="ARBA" id="ARBA00023180"/>
    </source>
</evidence>
<dbReference type="InterPro" id="IPR032675">
    <property type="entry name" value="LRR_dom_sf"/>
</dbReference>
<keyword evidence="6" id="KW-1133">Transmembrane helix</keyword>
<name>A0A0D3DA62_BRAOL</name>
<dbReference type="AlphaFoldDB" id="A0A0D3DA62"/>
<dbReference type="SUPFAM" id="SSF52058">
    <property type="entry name" value="L domain-like"/>
    <property type="match status" value="1"/>
</dbReference>
<evidence type="ECO:0000256" key="2">
    <source>
        <dbReference type="ARBA" id="ARBA00022614"/>
    </source>
</evidence>
<dbReference type="HOGENOM" id="CLU_057948_0_0_1"/>
<dbReference type="PANTHER" id="PTHR47986">
    <property type="entry name" value="OSJNBA0070M12.3 PROTEIN"/>
    <property type="match status" value="1"/>
</dbReference>
<dbReference type="Gramene" id="Bo7g078710.1">
    <property type="protein sequence ID" value="Bo7g078710.1"/>
    <property type="gene ID" value="Bo7g078710"/>
</dbReference>
<dbReference type="Pfam" id="PF08263">
    <property type="entry name" value="LRRNT_2"/>
    <property type="match status" value="2"/>
</dbReference>
<feature type="chain" id="PRO_5002259407" description="Leucine-rich repeat-containing N-terminal plant-type domain-containing protein" evidence="10">
    <location>
        <begin position="22"/>
        <end position="316"/>
    </location>
</feature>
<dbReference type="InterPro" id="IPR013210">
    <property type="entry name" value="LRR_N_plant-typ"/>
</dbReference>
<keyword evidence="5" id="KW-0677">Repeat</keyword>
<dbReference type="InterPro" id="IPR001611">
    <property type="entry name" value="Leu-rich_rpt"/>
</dbReference>
<evidence type="ECO:0000256" key="3">
    <source>
        <dbReference type="ARBA" id="ARBA00022692"/>
    </source>
</evidence>
<organism evidence="12 13">
    <name type="scientific">Brassica oleracea var. oleracea</name>
    <dbReference type="NCBI Taxonomy" id="109376"/>
    <lineage>
        <taxon>Eukaryota</taxon>
        <taxon>Viridiplantae</taxon>
        <taxon>Streptophyta</taxon>
        <taxon>Embryophyta</taxon>
        <taxon>Tracheophyta</taxon>
        <taxon>Spermatophyta</taxon>
        <taxon>Magnoliopsida</taxon>
        <taxon>eudicotyledons</taxon>
        <taxon>Gunneridae</taxon>
        <taxon>Pentapetalae</taxon>
        <taxon>rosids</taxon>
        <taxon>malvids</taxon>
        <taxon>Brassicales</taxon>
        <taxon>Brassicaceae</taxon>
        <taxon>Brassiceae</taxon>
        <taxon>Brassica</taxon>
    </lineage>
</organism>
<keyword evidence="7" id="KW-0472">Membrane</keyword>
<dbReference type="FunFam" id="3.80.10.10:FF:000129">
    <property type="entry name" value="Leucine-rich repeat receptor-like kinase"/>
    <property type="match status" value="1"/>
</dbReference>
<evidence type="ECO:0000313" key="13">
    <source>
        <dbReference type="Proteomes" id="UP000032141"/>
    </source>
</evidence>
<keyword evidence="9" id="KW-0325">Glycoprotein</keyword>
<dbReference type="Pfam" id="PF00560">
    <property type="entry name" value="LRR_1"/>
    <property type="match status" value="1"/>
</dbReference>
<evidence type="ECO:0000256" key="7">
    <source>
        <dbReference type="ARBA" id="ARBA00023136"/>
    </source>
</evidence>
<dbReference type="eggNOG" id="ENOG502QPQ4">
    <property type="taxonomic scope" value="Eukaryota"/>
</dbReference>
<evidence type="ECO:0000256" key="4">
    <source>
        <dbReference type="ARBA" id="ARBA00022729"/>
    </source>
</evidence>
<dbReference type="InterPro" id="IPR052422">
    <property type="entry name" value="Auxin_Ser/Thr_Kinase"/>
</dbReference>
<reference evidence="12" key="2">
    <citation type="submission" date="2015-03" db="UniProtKB">
        <authorList>
            <consortium name="EnsemblPlants"/>
        </authorList>
    </citation>
    <scope>IDENTIFICATION</scope>
</reference>
<dbReference type="GO" id="GO:0016020">
    <property type="term" value="C:membrane"/>
    <property type="evidence" value="ECO:0007669"/>
    <property type="project" value="UniProtKB-SubCell"/>
</dbReference>
<comment type="subcellular location">
    <subcellularLocation>
        <location evidence="1">Membrane</location>
        <topology evidence="1">Single-pass membrane protein</topology>
    </subcellularLocation>
</comment>
<reference evidence="12 13" key="1">
    <citation type="journal article" date="2014" name="Genome Biol.">
        <title>Transcriptome and methylome profiling reveals relics of genome dominance in the mesopolyploid Brassica oleracea.</title>
        <authorList>
            <person name="Parkin I.A."/>
            <person name="Koh C."/>
            <person name="Tang H."/>
            <person name="Robinson S.J."/>
            <person name="Kagale S."/>
            <person name="Clarke W.E."/>
            <person name="Town C.D."/>
            <person name="Nixon J."/>
            <person name="Krishnakumar V."/>
            <person name="Bidwell S.L."/>
            <person name="Denoeud F."/>
            <person name="Belcram H."/>
            <person name="Links M.G."/>
            <person name="Just J."/>
            <person name="Clarke C."/>
            <person name="Bender T."/>
            <person name="Huebert T."/>
            <person name="Mason A.S."/>
            <person name="Pires J.C."/>
            <person name="Barker G."/>
            <person name="Moore J."/>
            <person name="Walley P.G."/>
            <person name="Manoli S."/>
            <person name="Batley J."/>
            <person name="Edwards D."/>
            <person name="Nelson M.N."/>
            <person name="Wang X."/>
            <person name="Paterson A.H."/>
            <person name="King G."/>
            <person name="Bancroft I."/>
            <person name="Chalhoub B."/>
            <person name="Sharpe A.G."/>
        </authorList>
    </citation>
    <scope>NUCLEOTIDE SEQUENCE</scope>
    <source>
        <strain evidence="12 13">cv. TO1000</strain>
    </source>
</reference>
<keyword evidence="2" id="KW-0433">Leucine-rich repeat</keyword>
<evidence type="ECO:0000256" key="5">
    <source>
        <dbReference type="ARBA" id="ARBA00022737"/>
    </source>
</evidence>
<keyword evidence="3" id="KW-0812">Transmembrane</keyword>
<feature type="signal peptide" evidence="10">
    <location>
        <begin position="1"/>
        <end position="21"/>
    </location>
</feature>
<accession>A0A0D3DA62</accession>
<feature type="domain" description="Leucine-rich repeat-containing N-terminal plant-type" evidence="11">
    <location>
        <begin position="182"/>
        <end position="213"/>
    </location>
</feature>